<name>R9ACS0_WALI9</name>
<dbReference type="EMBL" id="KE007237">
    <property type="protein sequence ID" value="EOQ99937.1"/>
    <property type="molecule type" value="Genomic_DNA"/>
</dbReference>
<feature type="compositionally biased region" description="Polar residues" evidence="1">
    <location>
        <begin position="276"/>
        <end position="291"/>
    </location>
</feature>
<feature type="compositionally biased region" description="Basic and acidic residues" evidence="1">
    <location>
        <begin position="255"/>
        <end position="270"/>
    </location>
</feature>
<keyword evidence="3" id="KW-1185">Reference proteome</keyword>
<feature type="compositionally biased region" description="Polar residues" evidence="1">
    <location>
        <begin position="96"/>
        <end position="122"/>
    </location>
</feature>
<reference evidence="3" key="1">
    <citation type="journal article" date="2013" name="BMC Genomics">
        <title>Genome and transcriptome sequencing of the halophilic fungus Wallemia ichthyophaga: haloadaptations present and absent.</title>
        <authorList>
            <person name="Zajc J."/>
            <person name="Liu Y."/>
            <person name="Dai W."/>
            <person name="Yang Z."/>
            <person name="Hu J."/>
            <person name="Gostincar C."/>
            <person name="Gunde-Cimerman N."/>
        </authorList>
    </citation>
    <scope>NUCLEOTIDE SEQUENCE [LARGE SCALE GENOMIC DNA]</scope>
    <source>
        <strain evidence="3">EXF-994 / CBS 113033</strain>
    </source>
</reference>
<evidence type="ECO:0000313" key="3">
    <source>
        <dbReference type="Proteomes" id="UP000014064"/>
    </source>
</evidence>
<feature type="compositionally biased region" description="Basic residues" evidence="1">
    <location>
        <begin position="57"/>
        <end position="67"/>
    </location>
</feature>
<dbReference type="HOGENOM" id="CLU_674744_0_0_1"/>
<sequence>MSINSSPLSSPPPMSPTRDSSVSDDSGDLERSEDMDDRSGSDNHSDFDNIPSDNHSNKQKRNPFKKQRTIDSSDDDDDVPTGSNKRGIHGTPPGTYPTQPRQSISHRPTPGTSQLPNTQQPRQHLLHSKSTVKNNVKVTTTTKVSKPSEKLAVAPQPPTHTPPLQKRELDEVQERKERHARQLQEKQQRDKEKLAKAKDKTDALKADRAQRAGLKAETKEGKDGHPKLDNTDTTQPTHPPQQPQQPQQAQYPPKTEVKKEVKKEIKEMPSFKKNKPTTQSPSSTSGKTTPNHLDLNDLFKLTESNVDVKASQAAKKQKEDKARGEDKEIRRRKEEYMRQLDYMLQNSTVHSFMDDRDLMSEWDKSFTAHTVPYPYANFMGMYGIDWFKLGPPGFSSEMIEQYNRDNPL</sequence>
<feature type="compositionally biased region" description="Basic and acidic residues" evidence="1">
    <location>
        <begin position="28"/>
        <end position="47"/>
    </location>
</feature>
<feature type="compositionally biased region" description="Basic and acidic residues" evidence="1">
    <location>
        <begin position="165"/>
        <end position="230"/>
    </location>
</feature>
<gene>
    <name evidence="2" type="ORF">J056_001167</name>
</gene>
<feature type="region of interest" description="Disordered" evidence="1">
    <location>
        <begin position="1"/>
        <end position="292"/>
    </location>
</feature>
<dbReference type="OrthoDB" id="3366514at2759"/>
<protein>
    <submittedName>
        <fullName evidence="2">Uncharacterized protein</fullName>
    </submittedName>
</protein>
<dbReference type="GeneID" id="20374119"/>
<dbReference type="AlphaFoldDB" id="R9ACS0"/>
<dbReference type="Proteomes" id="UP000014064">
    <property type="component" value="Unassembled WGS sequence"/>
</dbReference>
<proteinExistence type="predicted"/>
<feature type="compositionally biased region" description="Low complexity" evidence="1">
    <location>
        <begin position="244"/>
        <end position="254"/>
    </location>
</feature>
<accession>R9ACS0</accession>
<evidence type="ECO:0000256" key="1">
    <source>
        <dbReference type="SAM" id="MobiDB-lite"/>
    </source>
</evidence>
<feature type="compositionally biased region" description="Basic and acidic residues" evidence="1">
    <location>
        <begin position="316"/>
        <end position="327"/>
    </location>
</feature>
<organism evidence="2 3">
    <name type="scientific">Wallemia ichthyophaga (strain EXF-994 / CBS 113033)</name>
    <dbReference type="NCBI Taxonomy" id="1299270"/>
    <lineage>
        <taxon>Eukaryota</taxon>
        <taxon>Fungi</taxon>
        <taxon>Dikarya</taxon>
        <taxon>Basidiomycota</taxon>
        <taxon>Wallemiomycotina</taxon>
        <taxon>Wallemiomycetes</taxon>
        <taxon>Wallemiales</taxon>
        <taxon>Wallemiaceae</taxon>
        <taxon>Wallemia</taxon>
    </lineage>
</organism>
<dbReference type="RefSeq" id="XP_009269165.1">
    <property type="nucleotide sequence ID" value="XM_009270890.1"/>
</dbReference>
<dbReference type="KEGG" id="wic:J056_001167"/>
<feature type="region of interest" description="Disordered" evidence="1">
    <location>
        <begin position="308"/>
        <end position="327"/>
    </location>
</feature>
<feature type="compositionally biased region" description="Low complexity" evidence="1">
    <location>
        <begin position="128"/>
        <end position="145"/>
    </location>
</feature>
<evidence type="ECO:0000313" key="2">
    <source>
        <dbReference type="EMBL" id="EOQ99937.1"/>
    </source>
</evidence>